<evidence type="ECO:0000313" key="2">
    <source>
        <dbReference type="EMBL" id="CAK6972084.1"/>
    </source>
</evidence>
<protein>
    <submittedName>
        <fullName evidence="2">Uncharacterized protein</fullName>
    </submittedName>
</protein>
<feature type="compositionally biased region" description="Basic and acidic residues" evidence="1">
    <location>
        <begin position="87"/>
        <end position="96"/>
    </location>
</feature>
<dbReference type="Proteomes" id="UP001314229">
    <property type="component" value="Unassembled WGS sequence"/>
</dbReference>
<dbReference type="AlphaFoldDB" id="A0AAV1PK40"/>
<accession>A0AAV1PK40</accession>
<evidence type="ECO:0000313" key="3">
    <source>
        <dbReference type="Proteomes" id="UP001314229"/>
    </source>
</evidence>
<sequence>MPAGLEEEKKKRTTAAAAAAAVAVGPRTHNKTHKLHFPPLLDALNSREGAQRCVSTQSQSRAIPNDDGQLGGPIRGRVGGTFGSWEPIRERGREEE</sequence>
<gene>
    <name evidence="2" type="ORF">FSCOSCO3_A000181</name>
</gene>
<feature type="compositionally biased region" description="Gly residues" evidence="1">
    <location>
        <begin position="69"/>
        <end position="82"/>
    </location>
</feature>
<comment type="caution">
    <text evidence="2">The sequence shown here is derived from an EMBL/GenBank/DDBJ whole genome shotgun (WGS) entry which is preliminary data.</text>
</comment>
<dbReference type="EMBL" id="CAWUFR010000192">
    <property type="protein sequence ID" value="CAK6972084.1"/>
    <property type="molecule type" value="Genomic_DNA"/>
</dbReference>
<proteinExistence type="predicted"/>
<keyword evidence="3" id="KW-1185">Reference proteome</keyword>
<feature type="region of interest" description="Disordered" evidence="1">
    <location>
        <begin position="49"/>
        <end position="96"/>
    </location>
</feature>
<evidence type="ECO:0000256" key="1">
    <source>
        <dbReference type="SAM" id="MobiDB-lite"/>
    </source>
</evidence>
<name>A0AAV1PK40_SCOSC</name>
<feature type="compositionally biased region" description="Polar residues" evidence="1">
    <location>
        <begin position="53"/>
        <end position="62"/>
    </location>
</feature>
<organism evidence="2 3">
    <name type="scientific">Scomber scombrus</name>
    <name type="common">Atlantic mackerel</name>
    <name type="synonym">Scomber vernalis</name>
    <dbReference type="NCBI Taxonomy" id="13677"/>
    <lineage>
        <taxon>Eukaryota</taxon>
        <taxon>Metazoa</taxon>
        <taxon>Chordata</taxon>
        <taxon>Craniata</taxon>
        <taxon>Vertebrata</taxon>
        <taxon>Euteleostomi</taxon>
        <taxon>Actinopterygii</taxon>
        <taxon>Neopterygii</taxon>
        <taxon>Teleostei</taxon>
        <taxon>Neoteleostei</taxon>
        <taxon>Acanthomorphata</taxon>
        <taxon>Pelagiaria</taxon>
        <taxon>Scombriformes</taxon>
        <taxon>Scombridae</taxon>
        <taxon>Scomber</taxon>
    </lineage>
</organism>
<reference evidence="2 3" key="1">
    <citation type="submission" date="2024-01" db="EMBL/GenBank/DDBJ databases">
        <authorList>
            <person name="Alioto T."/>
            <person name="Alioto T."/>
            <person name="Gomez Garrido J."/>
        </authorList>
    </citation>
    <scope>NUCLEOTIDE SEQUENCE [LARGE SCALE GENOMIC DNA]</scope>
</reference>